<proteinExistence type="predicted"/>
<gene>
    <name evidence="1" type="ORF">MANES_02G097200v8</name>
</gene>
<evidence type="ECO:0000313" key="2">
    <source>
        <dbReference type="Proteomes" id="UP000091857"/>
    </source>
</evidence>
<dbReference type="EMBL" id="CM004388">
    <property type="protein sequence ID" value="KAG8659950.1"/>
    <property type="molecule type" value="Genomic_DNA"/>
</dbReference>
<evidence type="ECO:0000313" key="1">
    <source>
        <dbReference type="EMBL" id="KAG8659950.1"/>
    </source>
</evidence>
<organism evidence="1 2">
    <name type="scientific">Manihot esculenta</name>
    <name type="common">Cassava</name>
    <name type="synonym">Jatropha manihot</name>
    <dbReference type="NCBI Taxonomy" id="3983"/>
    <lineage>
        <taxon>Eukaryota</taxon>
        <taxon>Viridiplantae</taxon>
        <taxon>Streptophyta</taxon>
        <taxon>Embryophyta</taxon>
        <taxon>Tracheophyta</taxon>
        <taxon>Spermatophyta</taxon>
        <taxon>Magnoliopsida</taxon>
        <taxon>eudicotyledons</taxon>
        <taxon>Gunneridae</taxon>
        <taxon>Pentapetalae</taxon>
        <taxon>rosids</taxon>
        <taxon>fabids</taxon>
        <taxon>Malpighiales</taxon>
        <taxon>Euphorbiaceae</taxon>
        <taxon>Crotonoideae</taxon>
        <taxon>Manihoteae</taxon>
        <taxon>Manihot</taxon>
    </lineage>
</organism>
<keyword evidence="2" id="KW-1185">Reference proteome</keyword>
<name>A0ACB7I5B1_MANES</name>
<accession>A0ACB7I5B1</accession>
<protein>
    <submittedName>
        <fullName evidence="1">Uncharacterized protein</fullName>
    </submittedName>
</protein>
<comment type="caution">
    <text evidence="1">The sequence shown here is derived from an EMBL/GenBank/DDBJ whole genome shotgun (WGS) entry which is preliminary data.</text>
</comment>
<reference evidence="2" key="1">
    <citation type="journal article" date="2016" name="Nat. Biotechnol.">
        <title>Sequencing wild and cultivated cassava and related species reveals extensive interspecific hybridization and genetic diversity.</title>
        <authorList>
            <person name="Bredeson J.V."/>
            <person name="Lyons J.B."/>
            <person name="Prochnik S.E."/>
            <person name="Wu G.A."/>
            <person name="Ha C.M."/>
            <person name="Edsinger-Gonzales E."/>
            <person name="Grimwood J."/>
            <person name="Schmutz J."/>
            <person name="Rabbi I.Y."/>
            <person name="Egesi C."/>
            <person name="Nauluvula P."/>
            <person name="Lebot V."/>
            <person name="Ndunguru J."/>
            <person name="Mkamilo G."/>
            <person name="Bart R.S."/>
            <person name="Setter T.L."/>
            <person name="Gleadow R.M."/>
            <person name="Kulakow P."/>
            <person name="Ferguson M.E."/>
            <person name="Rounsley S."/>
            <person name="Rokhsar D.S."/>
        </authorList>
    </citation>
    <scope>NUCLEOTIDE SEQUENCE [LARGE SCALE GENOMIC DNA]</scope>
    <source>
        <strain evidence="2">cv. AM560-2</strain>
    </source>
</reference>
<sequence length="544" mass="62679">MSYTVVDHQHSHNLAFEVPPRLFLINSNLPGKFRFDITTAKKRIPFKQTSLHFIISYFLLLLVQKHYTKTITMAYAFAENTRMFPSTSSLLSLYASFSTSLMLLRNVYHELVPKKIEAFLVSKFLSFFYHRKLSKSFDTFIIDDSWDGLDRNKLIDASRFYLSSKIGPKNKVIRVGKFRGQKNVTAAMVEGEKIVDVFEGIEITWQFAKQENDDRAKKDRFLNKGHFEIIFEDQYREKIFHDYLTHILNTSKALTQGEKVLKLHTRSRGCWNSIDFRHPATFDALAMDYQLKQSIIDDLERFLARKEFYKRIGKAWKRGYLLYGPPGTGKSSLIAAMANYLKYDVFDLELANILSDADLRKAMLDIDRKSITVIEDIDCKGGVHKRSTSSDDSDDDCNLVKQFSLSGLLNCIDGLWSSCGEERIIVFTTNHKEVLDPALLRPGRMDMHIHMSYCTTQGFSVLVSNYLGIQEHHLFEEIDELIQSTEVTPASLAEELLKSDDADVALGEVLNFLKQKKLEKEKNEVAKKTKEKDKIEKEKKNSAQ</sequence>
<dbReference type="Proteomes" id="UP000091857">
    <property type="component" value="Chromosome 2"/>
</dbReference>